<dbReference type="KEGG" id="pavi:110764311"/>
<dbReference type="CDD" id="cd09272">
    <property type="entry name" value="RNase_HI_RT_Ty1"/>
    <property type="match status" value="1"/>
</dbReference>
<accession>A0A6P5T743</accession>
<dbReference type="GeneID" id="110764311"/>
<reference evidence="2" key="1">
    <citation type="submission" date="2025-08" db="UniProtKB">
        <authorList>
            <consortium name="RefSeq"/>
        </authorList>
    </citation>
    <scope>IDENTIFICATION</scope>
</reference>
<protein>
    <submittedName>
        <fullName evidence="2">Uncharacterized protein LOC110764311</fullName>
    </submittedName>
</protein>
<dbReference type="RefSeq" id="XP_021822930.1">
    <property type="nucleotide sequence ID" value="XM_021967238.1"/>
</dbReference>
<sequence>MRRPDFSANICDSVTFIMASTDLPPIMMDHLYSMDDTLKEGGPLLPLEGARQSCKDDELVGSLLYLTASRLDITFGVRLISMFMEAPRQSHMQAVKRILRYVKDTQSDGIFYSSNCGFDLVGYADNDWARDVDAKSTSGYAFHIGSGVISWSSKMEQVVALSSTEAEYNVTTYYATHAVWMR</sequence>
<dbReference type="AlphaFoldDB" id="A0A6P5T743"/>
<dbReference type="Proteomes" id="UP000515124">
    <property type="component" value="Unplaced"/>
</dbReference>
<evidence type="ECO:0000313" key="1">
    <source>
        <dbReference type="Proteomes" id="UP000515124"/>
    </source>
</evidence>
<proteinExistence type="predicted"/>
<gene>
    <name evidence="2" type="primary">LOC110764311</name>
</gene>
<dbReference type="PANTHER" id="PTHR11439:SF517">
    <property type="entry name" value="CYSTEINE-RICH RLK (RECEPTOR-LIKE PROTEIN KINASE) 8"/>
    <property type="match status" value="1"/>
</dbReference>
<evidence type="ECO:0000313" key="2">
    <source>
        <dbReference type="RefSeq" id="XP_021822930.1"/>
    </source>
</evidence>
<name>A0A6P5T743_PRUAV</name>
<keyword evidence="1" id="KW-1185">Reference proteome</keyword>
<dbReference type="PANTHER" id="PTHR11439">
    <property type="entry name" value="GAG-POL-RELATED RETROTRANSPOSON"/>
    <property type="match status" value="1"/>
</dbReference>
<organism evidence="1 2">
    <name type="scientific">Prunus avium</name>
    <name type="common">Cherry</name>
    <name type="synonym">Cerasus avium</name>
    <dbReference type="NCBI Taxonomy" id="42229"/>
    <lineage>
        <taxon>Eukaryota</taxon>
        <taxon>Viridiplantae</taxon>
        <taxon>Streptophyta</taxon>
        <taxon>Embryophyta</taxon>
        <taxon>Tracheophyta</taxon>
        <taxon>Spermatophyta</taxon>
        <taxon>Magnoliopsida</taxon>
        <taxon>eudicotyledons</taxon>
        <taxon>Gunneridae</taxon>
        <taxon>Pentapetalae</taxon>
        <taxon>rosids</taxon>
        <taxon>fabids</taxon>
        <taxon>Rosales</taxon>
        <taxon>Rosaceae</taxon>
        <taxon>Amygdaloideae</taxon>
        <taxon>Amygdaleae</taxon>
        <taxon>Prunus</taxon>
    </lineage>
</organism>